<comment type="similarity">
    <text evidence="1 2">Belongs to the UPF0102 family.</text>
</comment>
<dbReference type="Proteomes" id="UP001499852">
    <property type="component" value="Unassembled WGS sequence"/>
</dbReference>
<proteinExistence type="inferred from homology"/>
<dbReference type="PANTHER" id="PTHR34039:SF1">
    <property type="entry name" value="UPF0102 PROTEIN YRAN"/>
    <property type="match status" value="1"/>
</dbReference>
<dbReference type="InterPro" id="IPR011856">
    <property type="entry name" value="tRNA_endonuc-like_dom_sf"/>
</dbReference>
<dbReference type="SUPFAM" id="SSF52980">
    <property type="entry name" value="Restriction endonuclease-like"/>
    <property type="match status" value="1"/>
</dbReference>
<dbReference type="Gene3D" id="3.40.1350.10">
    <property type="match status" value="1"/>
</dbReference>
<protein>
    <recommendedName>
        <fullName evidence="2">UPF0102 protein GCM10023213_33140</fullName>
    </recommendedName>
</protein>
<dbReference type="EMBL" id="BAABIA010000006">
    <property type="protein sequence ID" value="GAA5143986.1"/>
    <property type="molecule type" value="Genomic_DNA"/>
</dbReference>
<dbReference type="PANTHER" id="PTHR34039">
    <property type="entry name" value="UPF0102 PROTEIN YRAN"/>
    <property type="match status" value="1"/>
</dbReference>
<keyword evidence="4" id="KW-1185">Reference proteome</keyword>
<dbReference type="CDD" id="cd20736">
    <property type="entry name" value="PoNe_Nuclease"/>
    <property type="match status" value="1"/>
</dbReference>
<dbReference type="NCBIfam" id="NF009150">
    <property type="entry name" value="PRK12497.1-3"/>
    <property type="match status" value="1"/>
</dbReference>
<evidence type="ECO:0000313" key="3">
    <source>
        <dbReference type="EMBL" id="GAA5143986.1"/>
    </source>
</evidence>
<dbReference type="InterPro" id="IPR003509">
    <property type="entry name" value="UPF0102_YraN-like"/>
</dbReference>
<sequence>MTAPLAAPPLVKPPLAARVALRLARLPGVNRHHVLWARSHVLEWTLSLRRPFYPLVLGHRMTQREIGHAGEVLATRWLPKQGRKVLYRNYFAPGGGEVDIVARHGKVLTFIEVKTRTSADFGRPADAVNAKKRQLIQRGAHHWLRIMRWPHVRYRFDILEVLLLPGEEPKLNLIENAFGLSDSVMIGR</sequence>
<dbReference type="InterPro" id="IPR011335">
    <property type="entry name" value="Restrct_endonuc-II-like"/>
</dbReference>
<dbReference type="NCBIfam" id="TIGR00252">
    <property type="entry name" value="YraN family protein"/>
    <property type="match status" value="1"/>
</dbReference>
<dbReference type="RefSeq" id="WP_345737502.1">
    <property type="nucleotide sequence ID" value="NZ_BAABIA010000006.1"/>
</dbReference>
<evidence type="ECO:0000313" key="4">
    <source>
        <dbReference type="Proteomes" id="UP001499852"/>
    </source>
</evidence>
<reference evidence="4" key="1">
    <citation type="journal article" date="2019" name="Int. J. Syst. Evol. Microbiol.">
        <title>The Global Catalogue of Microorganisms (GCM) 10K type strain sequencing project: providing services to taxonomists for standard genome sequencing and annotation.</title>
        <authorList>
            <consortium name="The Broad Institute Genomics Platform"/>
            <consortium name="The Broad Institute Genome Sequencing Center for Infectious Disease"/>
            <person name="Wu L."/>
            <person name="Ma J."/>
        </authorList>
    </citation>
    <scope>NUCLEOTIDE SEQUENCE [LARGE SCALE GENOMIC DNA]</scope>
    <source>
        <strain evidence="4">JCM 18053</strain>
    </source>
</reference>
<name>A0ABP9PEU2_9BACT</name>
<gene>
    <name evidence="3" type="ORF">GCM10023213_33140</name>
</gene>
<evidence type="ECO:0000256" key="2">
    <source>
        <dbReference type="HAMAP-Rule" id="MF_00048"/>
    </source>
</evidence>
<evidence type="ECO:0000256" key="1">
    <source>
        <dbReference type="ARBA" id="ARBA00006738"/>
    </source>
</evidence>
<dbReference type="HAMAP" id="MF_00048">
    <property type="entry name" value="UPF0102"/>
    <property type="match status" value="1"/>
</dbReference>
<accession>A0ABP9PEU2</accession>
<organism evidence="3 4">
    <name type="scientific">Prosthecobacter algae</name>
    <dbReference type="NCBI Taxonomy" id="1144682"/>
    <lineage>
        <taxon>Bacteria</taxon>
        <taxon>Pseudomonadati</taxon>
        <taxon>Verrucomicrobiota</taxon>
        <taxon>Verrucomicrobiia</taxon>
        <taxon>Verrucomicrobiales</taxon>
        <taxon>Verrucomicrobiaceae</taxon>
        <taxon>Prosthecobacter</taxon>
    </lineage>
</organism>
<dbReference type="Pfam" id="PF02021">
    <property type="entry name" value="UPF0102"/>
    <property type="match status" value="1"/>
</dbReference>
<comment type="caution">
    <text evidence="3">The sequence shown here is derived from an EMBL/GenBank/DDBJ whole genome shotgun (WGS) entry which is preliminary data.</text>
</comment>